<comment type="caution">
    <text evidence="1">The sequence shown here is derived from an EMBL/GenBank/DDBJ whole genome shotgun (WGS) entry which is preliminary data.</text>
</comment>
<protein>
    <submittedName>
        <fullName evidence="1">Uncharacterized protein</fullName>
    </submittedName>
</protein>
<sequence>MANWDDVLRTIAGPTVLTDRIPGIVCGGLGITPDWLYVDLIIHPRVDCWLPKNERVALACESGKNAHRPRNLAAQLEKDLAGQFAAGTPVGEFAAK</sequence>
<accession>A0ABP4PG88</accession>
<dbReference type="Proteomes" id="UP001500393">
    <property type="component" value="Unassembled WGS sequence"/>
</dbReference>
<name>A0ABP4PG88_9ACTN</name>
<proteinExistence type="predicted"/>
<gene>
    <name evidence="1" type="ORF">GCM10009789_37020</name>
</gene>
<reference evidence="2" key="1">
    <citation type="journal article" date="2019" name="Int. J. Syst. Evol. Microbiol.">
        <title>The Global Catalogue of Microorganisms (GCM) 10K type strain sequencing project: providing services to taxonomists for standard genome sequencing and annotation.</title>
        <authorList>
            <consortium name="The Broad Institute Genomics Platform"/>
            <consortium name="The Broad Institute Genome Sequencing Center for Infectious Disease"/>
            <person name="Wu L."/>
            <person name="Ma J."/>
        </authorList>
    </citation>
    <scope>NUCLEOTIDE SEQUENCE [LARGE SCALE GENOMIC DNA]</scope>
    <source>
        <strain evidence="2">JCM 14969</strain>
    </source>
</reference>
<dbReference type="EMBL" id="BAAAOS010000020">
    <property type="protein sequence ID" value="GAA1579846.1"/>
    <property type="molecule type" value="Genomic_DNA"/>
</dbReference>
<keyword evidence="2" id="KW-1185">Reference proteome</keyword>
<evidence type="ECO:0000313" key="2">
    <source>
        <dbReference type="Proteomes" id="UP001500393"/>
    </source>
</evidence>
<organism evidence="1 2">
    <name type="scientific">Kribbella sancticallisti</name>
    <dbReference type="NCBI Taxonomy" id="460087"/>
    <lineage>
        <taxon>Bacteria</taxon>
        <taxon>Bacillati</taxon>
        <taxon>Actinomycetota</taxon>
        <taxon>Actinomycetes</taxon>
        <taxon>Propionibacteriales</taxon>
        <taxon>Kribbellaceae</taxon>
        <taxon>Kribbella</taxon>
    </lineage>
</organism>
<evidence type="ECO:0000313" key="1">
    <source>
        <dbReference type="EMBL" id="GAA1579846.1"/>
    </source>
</evidence>
<dbReference type="RefSeq" id="WP_344215451.1">
    <property type="nucleotide sequence ID" value="NZ_BAAAOS010000020.1"/>
</dbReference>